<gene>
    <name evidence="1" type="ORF">MUY34_12410</name>
</gene>
<name>A0ABT0HAN6_9FLAO</name>
<dbReference type="EMBL" id="JALPQF010000012">
    <property type="protein sequence ID" value="MCK8481428.1"/>
    <property type="molecule type" value="Genomic_DNA"/>
</dbReference>
<protein>
    <recommendedName>
        <fullName evidence="3">Lipoate--protein ligase</fullName>
    </recommendedName>
</protein>
<evidence type="ECO:0000313" key="1">
    <source>
        <dbReference type="EMBL" id="MCK8481428.1"/>
    </source>
</evidence>
<dbReference type="Proteomes" id="UP001203687">
    <property type="component" value="Unassembled WGS sequence"/>
</dbReference>
<accession>A0ABT0HAN6</accession>
<comment type="caution">
    <text evidence="1">The sequence shown here is derived from an EMBL/GenBank/DDBJ whole genome shotgun (WGS) entry which is preliminary data.</text>
</comment>
<evidence type="ECO:0000313" key="2">
    <source>
        <dbReference type="Proteomes" id="UP001203687"/>
    </source>
</evidence>
<dbReference type="RefSeq" id="WP_248413339.1">
    <property type="nucleotide sequence ID" value="NZ_JALPQF010000012.1"/>
</dbReference>
<reference evidence="1" key="1">
    <citation type="submission" date="2022-04" db="EMBL/GenBank/DDBJ databases">
        <authorList>
            <person name="Ren T."/>
        </authorList>
    </citation>
    <scope>NUCLEOTIDE SEQUENCE</scope>
    <source>
        <strain evidence="1">F63249</strain>
    </source>
</reference>
<sequence>MKSEWDFDDYPIETWKNHSTAQNDIEFGARFSNWSGLFAYGNTRYQAIENLKIQFIDYKKNHQELPRPGANVPFEFAENVRIQNYESIAVDFFDKIIGIGFYNCYISDLTSLHEFDLDLESTLKKIESEYGITPIDSDLFLADIFELIHNKKSSS</sequence>
<keyword evidence="2" id="KW-1185">Reference proteome</keyword>
<organism evidence="1 2">
    <name type="scientific">Psychroserpens algicola</name>
    <dbReference type="NCBI Taxonomy" id="1719034"/>
    <lineage>
        <taxon>Bacteria</taxon>
        <taxon>Pseudomonadati</taxon>
        <taxon>Bacteroidota</taxon>
        <taxon>Flavobacteriia</taxon>
        <taxon>Flavobacteriales</taxon>
        <taxon>Flavobacteriaceae</taxon>
        <taxon>Psychroserpens</taxon>
    </lineage>
</organism>
<proteinExistence type="predicted"/>
<evidence type="ECO:0008006" key="3">
    <source>
        <dbReference type="Google" id="ProtNLM"/>
    </source>
</evidence>